<organism evidence="2 3">
    <name type="scientific">Franzmannia pantelleriensis</name>
    <dbReference type="NCBI Taxonomy" id="48727"/>
    <lineage>
        <taxon>Bacteria</taxon>
        <taxon>Pseudomonadati</taxon>
        <taxon>Pseudomonadota</taxon>
        <taxon>Gammaproteobacteria</taxon>
        <taxon>Oceanospirillales</taxon>
        <taxon>Halomonadaceae</taxon>
        <taxon>Franzmannia</taxon>
    </lineage>
</organism>
<keyword evidence="3" id="KW-1185">Reference proteome</keyword>
<accession>A0A1G9HY97</accession>
<dbReference type="AlphaFoldDB" id="A0A1G9HY97"/>
<proteinExistence type="predicted"/>
<feature type="compositionally biased region" description="Basic and acidic residues" evidence="1">
    <location>
        <begin position="7"/>
        <end position="30"/>
    </location>
</feature>
<reference evidence="3" key="1">
    <citation type="submission" date="2016-10" db="EMBL/GenBank/DDBJ databases">
        <authorList>
            <person name="Varghese N."/>
            <person name="Submissions S."/>
        </authorList>
    </citation>
    <scope>NUCLEOTIDE SEQUENCE [LARGE SCALE GENOMIC DNA]</scope>
    <source>
        <strain evidence="3">AAP</strain>
    </source>
</reference>
<evidence type="ECO:0000313" key="3">
    <source>
        <dbReference type="Proteomes" id="UP000199107"/>
    </source>
</evidence>
<name>A0A1G9HY97_9GAMM</name>
<dbReference type="Proteomes" id="UP000199107">
    <property type="component" value="Unassembled WGS sequence"/>
</dbReference>
<sequence length="38" mass="4234">MLMETGGEVRFETRPVEGTDPDSVTKEPETWRPISLAA</sequence>
<evidence type="ECO:0000313" key="2">
    <source>
        <dbReference type="EMBL" id="SDL17654.1"/>
    </source>
</evidence>
<gene>
    <name evidence="2" type="ORF">SAMN05192555_1034</name>
</gene>
<dbReference type="STRING" id="48727.SAMN05192555_1034"/>
<protein>
    <submittedName>
        <fullName evidence="2">Uncharacterized protein</fullName>
    </submittedName>
</protein>
<feature type="region of interest" description="Disordered" evidence="1">
    <location>
        <begin position="1"/>
        <end position="38"/>
    </location>
</feature>
<evidence type="ECO:0000256" key="1">
    <source>
        <dbReference type="SAM" id="MobiDB-lite"/>
    </source>
</evidence>
<dbReference type="EMBL" id="FNGH01000003">
    <property type="protein sequence ID" value="SDL17654.1"/>
    <property type="molecule type" value="Genomic_DNA"/>
</dbReference>